<comment type="similarity">
    <text evidence="1">Belongs to the ABC transporter superfamily.</text>
</comment>
<evidence type="ECO:0000256" key="6">
    <source>
        <dbReference type="SAM" id="MobiDB-lite"/>
    </source>
</evidence>
<keyword evidence="5 8" id="KW-0067">ATP-binding</keyword>
<feature type="region of interest" description="Disordered" evidence="6">
    <location>
        <begin position="1"/>
        <end position="27"/>
    </location>
</feature>
<dbReference type="PROSITE" id="PS00211">
    <property type="entry name" value="ABC_TRANSPORTER_1"/>
    <property type="match status" value="1"/>
</dbReference>
<dbReference type="InterPro" id="IPR003593">
    <property type="entry name" value="AAA+_ATPase"/>
</dbReference>
<keyword evidence="2" id="KW-0813">Transport</keyword>
<evidence type="ECO:0000256" key="2">
    <source>
        <dbReference type="ARBA" id="ARBA00022448"/>
    </source>
</evidence>
<keyword evidence="4" id="KW-0547">Nucleotide-binding</keyword>
<dbReference type="OrthoDB" id="9783039at2"/>
<reference evidence="8 9" key="1">
    <citation type="submission" date="2019-07" db="EMBL/GenBank/DDBJ databases">
        <title>Qingshengfaniella alkalisoli gen. nov., sp. nov., isolated from saline soil.</title>
        <authorList>
            <person name="Xu L."/>
            <person name="Huang X.-X."/>
            <person name="Sun J.-Q."/>
        </authorList>
    </citation>
    <scope>NUCLEOTIDE SEQUENCE [LARGE SCALE GENOMIC DNA]</scope>
    <source>
        <strain evidence="8 9">DSM 27279</strain>
    </source>
</reference>
<protein>
    <submittedName>
        <fullName evidence="8">ABC transporter ATP-binding protein</fullName>
    </submittedName>
</protein>
<dbReference type="Gene3D" id="3.40.50.300">
    <property type="entry name" value="P-loop containing nucleotide triphosphate hydrolases"/>
    <property type="match status" value="1"/>
</dbReference>
<proteinExistence type="inferred from homology"/>
<evidence type="ECO:0000256" key="3">
    <source>
        <dbReference type="ARBA" id="ARBA00022475"/>
    </source>
</evidence>
<dbReference type="InterPro" id="IPR003439">
    <property type="entry name" value="ABC_transporter-like_ATP-bd"/>
</dbReference>
<dbReference type="SUPFAM" id="SSF52540">
    <property type="entry name" value="P-loop containing nucleoside triphosphate hydrolases"/>
    <property type="match status" value="1"/>
</dbReference>
<keyword evidence="3" id="KW-1003">Cell membrane</keyword>
<evidence type="ECO:0000256" key="5">
    <source>
        <dbReference type="ARBA" id="ARBA00022840"/>
    </source>
</evidence>
<dbReference type="CDD" id="cd03293">
    <property type="entry name" value="ABC_NrtD_SsuB_transporters"/>
    <property type="match status" value="1"/>
</dbReference>
<dbReference type="InterPro" id="IPR017871">
    <property type="entry name" value="ABC_transporter-like_CS"/>
</dbReference>
<dbReference type="AlphaFoldDB" id="A0A556AMW2"/>
<dbReference type="PROSITE" id="PS50893">
    <property type="entry name" value="ABC_TRANSPORTER_2"/>
    <property type="match status" value="1"/>
</dbReference>
<dbReference type="InterPro" id="IPR050166">
    <property type="entry name" value="ABC_transporter_ATP-bind"/>
</dbReference>
<evidence type="ECO:0000313" key="8">
    <source>
        <dbReference type="EMBL" id="TSH94218.1"/>
    </source>
</evidence>
<dbReference type="InterPro" id="IPR027417">
    <property type="entry name" value="P-loop_NTPase"/>
</dbReference>
<name>A0A556AMW2_9BURK</name>
<dbReference type="PANTHER" id="PTHR42788:SF13">
    <property type="entry name" value="ALIPHATIC SULFONATES IMPORT ATP-BINDING PROTEIN SSUB"/>
    <property type="match status" value="1"/>
</dbReference>
<gene>
    <name evidence="8" type="ORF">FOZ76_12990</name>
</gene>
<dbReference type="PANTHER" id="PTHR42788">
    <property type="entry name" value="TAURINE IMPORT ATP-BINDING PROTEIN-RELATED"/>
    <property type="match status" value="1"/>
</dbReference>
<dbReference type="EMBL" id="VLTJ01000025">
    <property type="protein sequence ID" value="TSH94218.1"/>
    <property type="molecule type" value="Genomic_DNA"/>
</dbReference>
<comment type="caution">
    <text evidence="8">The sequence shown here is derived from an EMBL/GenBank/DDBJ whole genome shotgun (WGS) entry which is preliminary data.</text>
</comment>
<dbReference type="GO" id="GO:0016887">
    <property type="term" value="F:ATP hydrolysis activity"/>
    <property type="evidence" value="ECO:0007669"/>
    <property type="project" value="InterPro"/>
</dbReference>
<organism evidence="8 9">
    <name type="scientific">Verticiella sediminum</name>
    <dbReference type="NCBI Taxonomy" id="1247510"/>
    <lineage>
        <taxon>Bacteria</taxon>
        <taxon>Pseudomonadati</taxon>
        <taxon>Pseudomonadota</taxon>
        <taxon>Betaproteobacteria</taxon>
        <taxon>Burkholderiales</taxon>
        <taxon>Alcaligenaceae</taxon>
        <taxon>Verticiella</taxon>
    </lineage>
</organism>
<dbReference type="Proteomes" id="UP000318405">
    <property type="component" value="Unassembled WGS sequence"/>
</dbReference>
<evidence type="ECO:0000259" key="7">
    <source>
        <dbReference type="PROSITE" id="PS50893"/>
    </source>
</evidence>
<accession>A0A556AMW2</accession>
<evidence type="ECO:0000313" key="9">
    <source>
        <dbReference type="Proteomes" id="UP000318405"/>
    </source>
</evidence>
<feature type="domain" description="ABC transporter" evidence="7">
    <location>
        <begin position="32"/>
        <end position="263"/>
    </location>
</feature>
<evidence type="ECO:0000256" key="4">
    <source>
        <dbReference type="ARBA" id="ARBA00022741"/>
    </source>
</evidence>
<dbReference type="SMART" id="SM00382">
    <property type="entry name" value="AAA"/>
    <property type="match status" value="1"/>
</dbReference>
<keyword evidence="3" id="KW-0472">Membrane</keyword>
<dbReference type="GO" id="GO:0005524">
    <property type="term" value="F:ATP binding"/>
    <property type="evidence" value="ECO:0007669"/>
    <property type="project" value="UniProtKB-KW"/>
</dbReference>
<keyword evidence="9" id="KW-1185">Reference proteome</keyword>
<dbReference type="Pfam" id="PF00005">
    <property type="entry name" value="ABC_tran"/>
    <property type="match status" value="1"/>
</dbReference>
<evidence type="ECO:0000256" key="1">
    <source>
        <dbReference type="ARBA" id="ARBA00005417"/>
    </source>
</evidence>
<sequence length="280" mass="30415">MSSVRQAVRDEAAPAGQAPAPRRPGPGKSMLLELCGVSVSYPSRRGPVLALDKLDLAVQPSSFVSVLGPSGCGKSTLVKLVSGLLKPTTGTIEFDGVPASGARDDVGVAFQQAALLPWKSALENVLLPIRLTGKSVQTAAARARSLLDLVGLSGFHDRYPHELSGGMQQRVSLARSLIRDPSILVMDEPFSALDAMTRENMMIELQRIWLETRPSVLFITHSIQEAVFLSDRVVVMSGRPGKVIEDVAIDLPRPRDVHTLADPRFVELSNHLRDMFNREH</sequence>